<evidence type="ECO:0000256" key="1">
    <source>
        <dbReference type="ARBA" id="ARBA00004141"/>
    </source>
</evidence>
<evidence type="ECO:0000256" key="5">
    <source>
        <dbReference type="SAM" id="Phobius"/>
    </source>
</evidence>
<feature type="transmembrane region" description="Helical" evidence="5">
    <location>
        <begin position="41"/>
        <end position="63"/>
    </location>
</feature>
<dbReference type="AlphaFoldDB" id="A0A4R6IVK2"/>
<feature type="transmembrane region" description="Helical" evidence="5">
    <location>
        <begin position="283"/>
        <end position="300"/>
    </location>
</feature>
<keyword evidence="2 5" id="KW-0812">Transmembrane</keyword>
<evidence type="ECO:0000313" key="7">
    <source>
        <dbReference type="Proteomes" id="UP000295741"/>
    </source>
</evidence>
<feature type="transmembrane region" description="Helical" evidence="5">
    <location>
        <begin position="396"/>
        <end position="414"/>
    </location>
</feature>
<evidence type="ECO:0000256" key="3">
    <source>
        <dbReference type="ARBA" id="ARBA00022989"/>
    </source>
</evidence>
<keyword evidence="3 5" id="KW-1133">Transmembrane helix</keyword>
<feature type="transmembrane region" description="Helical" evidence="5">
    <location>
        <begin position="192"/>
        <end position="213"/>
    </location>
</feature>
<dbReference type="OrthoDB" id="9806937at2"/>
<proteinExistence type="predicted"/>
<name>A0A4R6IVK2_9BACT</name>
<dbReference type="PANTHER" id="PTHR11785">
    <property type="entry name" value="AMINO ACID TRANSPORTER"/>
    <property type="match status" value="1"/>
</dbReference>
<feature type="transmembrane region" description="Helical" evidence="5">
    <location>
        <begin position="420"/>
        <end position="437"/>
    </location>
</feature>
<gene>
    <name evidence="6" type="ORF">BC659_1989</name>
</gene>
<dbReference type="Gene3D" id="1.20.1740.10">
    <property type="entry name" value="Amino acid/polyamine transporter I"/>
    <property type="match status" value="1"/>
</dbReference>
<dbReference type="PIRSF" id="PIRSF006060">
    <property type="entry name" value="AA_transporter"/>
    <property type="match status" value="1"/>
</dbReference>
<keyword evidence="4 5" id="KW-0472">Membrane</keyword>
<feature type="transmembrane region" description="Helical" evidence="5">
    <location>
        <begin position="154"/>
        <end position="172"/>
    </location>
</feature>
<dbReference type="Pfam" id="PF13520">
    <property type="entry name" value="AA_permease_2"/>
    <property type="match status" value="1"/>
</dbReference>
<feature type="transmembrane region" description="Helical" evidence="5">
    <location>
        <begin position="234"/>
        <end position="255"/>
    </location>
</feature>
<sequence length="449" mass="49436">MQGNQKLNLFSFTMIVVGLVIGMGIFRTAATSAKDAIEPSVYFTAWILGGFVALCGALTYAEIGSRYPVTGGYYKVFSYAYHPSIAFAINCIILISNAASLSAVALIGSGYITKLFPGSAWTDIDKALISCAAIIFFYGINLMGLKMSSRAQNILMLIKIGMIVVLILALFFPHEQSAVAAVTTSTSTGVESMSWVQSLGISLIAVSFTYGGYQQTINFGNEVNQPAKNIPRGIFIGIAIIIVLYLLVNLSYYSIVGFDQMKGEREIAYVVMERTFGAKGADIFSFFLFFGVLAYVNALLMSNPRVMYAMSEEKTLPSFFAKQNPKNQVFTFSLTVFAAMCIVILFFAQTFDKILNFTIFLDCFGMVASSATIFILRKRTRHLDGTGIFKMKLFPLMPLIFMSAYLFVGISIAMQTPDTAFVGFCVLLGFMLIYFISTKFRKPVTEKSQ</sequence>
<dbReference type="InterPro" id="IPR050598">
    <property type="entry name" value="AminoAcid_Transporter"/>
</dbReference>
<feature type="transmembrane region" description="Helical" evidence="5">
    <location>
        <begin position="127"/>
        <end position="145"/>
    </location>
</feature>
<feature type="transmembrane region" description="Helical" evidence="5">
    <location>
        <begin position="354"/>
        <end position="376"/>
    </location>
</feature>
<evidence type="ECO:0000256" key="4">
    <source>
        <dbReference type="ARBA" id="ARBA00023136"/>
    </source>
</evidence>
<dbReference type="Proteomes" id="UP000295741">
    <property type="component" value="Unassembled WGS sequence"/>
</dbReference>
<accession>A0A4R6IVK2</accession>
<keyword evidence="7" id="KW-1185">Reference proteome</keyword>
<organism evidence="6 7">
    <name type="scientific">Sediminibacterium goheungense</name>
    <dbReference type="NCBI Taxonomy" id="1086393"/>
    <lineage>
        <taxon>Bacteria</taxon>
        <taxon>Pseudomonadati</taxon>
        <taxon>Bacteroidota</taxon>
        <taxon>Chitinophagia</taxon>
        <taxon>Chitinophagales</taxon>
        <taxon>Chitinophagaceae</taxon>
        <taxon>Sediminibacterium</taxon>
    </lineage>
</organism>
<feature type="transmembrane region" description="Helical" evidence="5">
    <location>
        <begin position="7"/>
        <end position="29"/>
    </location>
</feature>
<dbReference type="PANTHER" id="PTHR11785:SF512">
    <property type="entry name" value="SOBREMESA, ISOFORM B"/>
    <property type="match status" value="1"/>
</dbReference>
<comment type="caution">
    <text evidence="6">The sequence shown here is derived from an EMBL/GenBank/DDBJ whole genome shotgun (WGS) entry which is preliminary data.</text>
</comment>
<dbReference type="GO" id="GO:0015179">
    <property type="term" value="F:L-amino acid transmembrane transporter activity"/>
    <property type="evidence" value="ECO:0007669"/>
    <property type="project" value="TreeGrafter"/>
</dbReference>
<feature type="transmembrane region" description="Helical" evidence="5">
    <location>
        <begin position="84"/>
        <end position="107"/>
    </location>
</feature>
<evidence type="ECO:0000313" key="6">
    <source>
        <dbReference type="EMBL" id="TDO26680.1"/>
    </source>
</evidence>
<dbReference type="RefSeq" id="WP_133474564.1">
    <property type="nucleotide sequence ID" value="NZ_SNWP01000011.1"/>
</dbReference>
<dbReference type="EMBL" id="SNWP01000011">
    <property type="protein sequence ID" value="TDO26680.1"/>
    <property type="molecule type" value="Genomic_DNA"/>
</dbReference>
<dbReference type="InterPro" id="IPR002293">
    <property type="entry name" value="AA/rel_permease1"/>
</dbReference>
<comment type="subcellular location">
    <subcellularLocation>
        <location evidence="1">Membrane</location>
        <topology evidence="1">Multi-pass membrane protein</topology>
    </subcellularLocation>
</comment>
<reference evidence="6 7" key="1">
    <citation type="submission" date="2019-03" db="EMBL/GenBank/DDBJ databases">
        <title>Genomic Encyclopedia of Archaeal and Bacterial Type Strains, Phase II (KMG-II): from individual species to whole genera.</title>
        <authorList>
            <person name="Goeker M."/>
        </authorList>
    </citation>
    <scope>NUCLEOTIDE SEQUENCE [LARGE SCALE GENOMIC DNA]</scope>
    <source>
        <strain evidence="6 7">DSM 28323</strain>
    </source>
</reference>
<evidence type="ECO:0000256" key="2">
    <source>
        <dbReference type="ARBA" id="ARBA00022692"/>
    </source>
</evidence>
<feature type="transmembrane region" description="Helical" evidence="5">
    <location>
        <begin position="329"/>
        <end position="348"/>
    </location>
</feature>
<dbReference type="GO" id="GO:0016020">
    <property type="term" value="C:membrane"/>
    <property type="evidence" value="ECO:0007669"/>
    <property type="project" value="UniProtKB-SubCell"/>
</dbReference>
<protein>
    <submittedName>
        <fullName evidence="6">Amino acid/polyamine/organocation transporter (APC superfamily)</fullName>
    </submittedName>
</protein>